<gene>
    <name evidence="3" type="ORF">AKO1_008156</name>
</gene>
<dbReference type="AlphaFoldDB" id="A0AAW2YNE5"/>
<dbReference type="SUPFAM" id="SSF51735">
    <property type="entry name" value="NAD(P)-binding Rossmann-fold domains"/>
    <property type="match status" value="1"/>
</dbReference>
<comment type="caution">
    <text evidence="3">The sequence shown here is derived from an EMBL/GenBank/DDBJ whole genome shotgun (WGS) entry which is preliminary data.</text>
</comment>
<proteinExistence type="inferred from homology"/>
<dbReference type="InterPro" id="IPR036291">
    <property type="entry name" value="NAD(P)-bd_dom_sf"/>
</dbReference>
<dbReference type="InterPro" id="IPR002347">
    <property type="entry name" value="SDR_fam"/>
</dbReference>
<keyword evidence="4" id="KW-1185">Reference proteome</keyword>
<evidence type="ECO:0000313" key="3">
    <source>
        <dbReference type="EMBL" id="KAL0478569.1"/>
    </source>
</evidence>
<reference evidence="3 4" key="1">
    <citation type="submission" date="2024-03" db="EMBL/GenBank/DDBJ databases">
        <title>The Acrasis kona genome and developmental transcriptomes reveal deep origins of eukaryotic multicellular pathways.</title>
        <authorList>
            <person name="Sheikh S."/>
            <person name="Fu C.-J."/>
            <person name="Brown M.W."/>
            <person name="Baldauf S.L."/>
        </authorList>
    </citation>
    <scope>NUCLEOTIDE SEQUENCE [LARGE SCALE GENOMIC DNA]</scope>
    <source>
        <strain evidence="3 4">ATCC MYA-3509</strain>
    </source>
</reference>
<accession>A0AAW2YNE5</accession>
<protein>
    <submittedName>
        <fullName evidence="3">Retinol dehydrogenase</fullName>
    </submittedName>
</protein>
<dbReference type="EMBL" id="JAOPGA020000434">
    <property type="protein sequence ID" value="KAL0478569.1"/>
    <property type="molecule type" value="Genomic_DNA"/>
</dbReference>
<dbReference type="Pfam" id="PF00106">
    <property type="entry name" value="adh_short"/>
    <property type="match status" value="1"/>
</dbReference>
<name>A0AAW2YNE5_9EUKA</name>
<organism evidence="3 4">
    <name type="scientific">Acrasis kona</name>
    <dbReference type="NCBI Taxonomy" id="1008807"/>
    <lineage>
        <taxon>Eukaryota</taxon>
        <taxon>Discoba</taxon>
        <taxon>Heterolobosea</taxon>
        <taxon>Tetramitia</taxon>
        <taxon>Eutetramitia</taxon>
        <taxon>Acrasidae</taxon>
        <taxon>Acrasis</taxon>
    </lineage>
</organism>
<evidence type="ECO:0000313" key="4">
    <source>
        <dbReference type="Proteomes" id="UP001431209"/>
    </source>
</evidence>
<dbReference type="PANTHER" id="PTHR24320">
    <property type="entry name" value="RETINOL DEHYDROGENASE"/>
    <property type="match status" value="1"/>
</dbReference>
<keyword evidence="2" id="KW-0560">Oxidoreductase</keyword>
<evidence type="ECO:0000256" key="1">
    <source>
        <dbReference type="ARBA" id="ARBA00006484"/>
    </source>
</evidence>
<dbReference type="PANTHER" id="PTHR24320:SF148">
    <property type="entry name" value="NAD(P)-BINDING ROSSMANN-FOLD SUPERFAMILY PROTEIN"/>
    <property type="match status" value="1"/>
</dbReference>
<dbReference type="Proteomes" id="UP001431209">
    <property type="component" value="Unassembled WGS sequence"/>
</dbReference>
<evidence type="ECO:0000256" key="2">
    <source>
        <dbReference type="ARBA" id="ARBA00023002"/>
    </source>
</evidence>
<dbReference type="GO" id="GO:0016491">
    <property type="term" value="F:oxidoreductase activity"/>
    <property type="evidence" value="ECO:0007669"/>
    <property type="project" value="UniProtKB-KW"/>
</dbReference>
<comment type="similarity">
    <text evidence="1">Belongs to the short-chain dehydrogenases/reductases (SDR) family.</text>
</comment>
<sequence length="325" mass="36274">MSKLFWLGSFGGVLAVLIFAARLYLLRASIPEEILNDQDRLKGKTTLITGATAGIGLATAESMYKMGSDLIICARDKARADEKIKQIKLSRPSKTGEPTIHFIPLDLMSLESVRNFVQEVKKLNVKLDYIINNAGATFLTPGVTNDGFEKTWQVNHLSHFLLTTSLLDTLNANSRIINLSSDAHLWASDYTPLTIKDVKSNMTDTWNKSYLGAYGLSKLSNILFTKELQKRVPADVYVVAVHPGFVATEISRELPSWLEPPVRLVESVLAKNTLQGAYTTLYTVLFDVEKGEYYADCEKANPSTVAINEEYARKLWELSEECVKQ</sequence>
<dbReference type="Gene3D" id="3.40.50.720">
    <property type="entry name" value="NAD(P)-binding Rossmann-like Domain"/>
    <property type="match status" value="1"/>
</dbReference>
<dbReference type="PRINTS" id="PR00081">
    <property type="entry name" value="GDHRDH"/>
</dbReference>